<name>A0ABT7LN16_9BURK</name>
<sequence length="1045" mass="109857">MHQRTVLALLIGSSVLPAFAYNCTGVQTWNAATAYTGGAVVQQSSQAYQAKWWTQNESPALKSGQWDVWKQLGACDGTVNQPPVASFTSSASGLVLSVNGSGSSDPDGSVASYAWTFGDGSSATGATASRTYAAAGTYTVTLTVTDNKGATNSKSQSVTVTSGTVNQPPVASFTSSASGLVLSVNGSGSSDPDGNVASYAWTFGDGSSATGATASRTYAAAGTYTVTLTVTDNKGATNSKSQSVTVTSGTVNKPPVVALSAPTDGSSANDGAVVTVSATASDPDGSVAKVAFYDNGVLIAEDTSAPFSISWTARAGVHDLTARATDDKGATTDSTAARVTVNGSATGDEKCRPEGLYTTPGTKPAYCKVYDDQGRELMGADKPRRIIGYFTSWRTGKDGTPAYLASNIPWGQLTHINYAFAHIDGANKLSVGNTADANNAATGMTWPGVAGAEMDTTLSYKGHFNLLSKFKKQYPKVKTLVSVGGWAETGGYFDDSGKRVASGGFYTMTTNADGSANTAGINTFADSAVAFLRQYGFDGVDIDYEYATSMKDAGNPEDFTISNARRAALMKNFVTLMQTLRAKLDAAGQTDARHYMLTVAAPASGYLLRGMETYQVTKYLDYVNIMSYDLHGAWNQFVGPNAALFDDGKDSELTAWSYYTASQYGRIGYLNTDWAYHYFRGAMPAGRINIGVPYYTRGWKDVTGGTNGLWGSAAQTDQTKCPPGTGGGTVQKCGAGAIGLDNLWHDLDVSSKEVPAGSNPLWHTMNLAAGKSGSYIGAYGLNPATNPQDQFVGSYTRFYDGTLVAPWLWNATKKVFLSIEDEQSLGVKAQYVADRGIGGVMFWELAGDYAYDSAKAEYGMGSTLTTLLYNKFKTASPYGNRLTSAAMPAEAIDVQFSIGGFALGDANYPINPTLTITNKSSQTLPGGTDFSFDIPTAIPASLTDQSGFGLKVVSDGSNAAGHNVGGLKNEFHRAAFKLPTWQTLAPGASVAIKLNYYLPMPTPSNWIVSFGGKSYALQQEARRGTTHVSVTALKAASSRGRAQQP</sequence>
<dbReference type="InterPro" id="IPR001579">
    <property type="entry name" value="Glyco_hydro_18_chit_AS"/>
</dbReference>
<feature type="domain" description="GH18" evidence="9">
    <location>
        <begin position="384"/>
        <end position="862"/>
    </location>
</feature>
<keyword evidence="3" id="KW-0146">Chitin degradation</keyword>
<dbReference type="GO" id="GO:0016787">
    <property type="term" value="F:hydrolase activity"/>
    <property type="evidence" value="ECO:0007669"/>
    <property type="project" value="UniProtKB-KW"/>
</dbReference>
<dbReference type="SMART" id="SM00636">
    <property type="entry name" value="Glyco_18"/>
    <property type="match status" value="1"/>
</dbReference>
<keyword evidence="2 6" id="KW-0378">Hydrolase</keyword>
<evidence type="ECO:0000256" key="5">
    <source>
        <dbReference type="ARBA" id="ARBA00023295"/>
    </source>
</evidence>
<evidence type="ECO:0000256" key="1">
    <source>
        <dbReference type="ARBA" id="ARBA00009121"/>
    </source>
</evidence>
<dbReference type="InterPro" id="IPR013783">
    <property type="entry name" value="Ig-like_fold"/>
</dbReference>
<dbReference type="RefSeq" id="WP_285984340.1">
    <property type="nucleotide sequence ID" value="NZ_JASVDS010000007.1"/>
</dbReference>
<dbReference type="Pfam" id="PF06483">
    <property type="entry name" value="ChiC"/>
    <property type="match status" value="1"/>
</dbReference>
<dbReference type="SMART" id="SM00495">
    <property type="entry name" value="ChtBD3"/>
    <property type="match status" value="1"/>
</dbReference>
<dbReference type="InterPro" id="IPR029070">
    <property type="entry name" value="Chitinase_insertion_sf"/>
</dbReference>
<dbReference type="Pfam" id="PF18911">
    <property type="entry name" value="PKD_4"/>
    <property type="match status" value="2"/>
</dbReference>
<dbReference type="CDD" id="cd00146">
    <property type="entry name" value="PKD"/>
    <property type="match status" value="2"/>
</dbReference>
<feature type="domain" description="PKD" evidence="8">
    <location>
        <begin position="79"/>
        <end position="165"/>
    </location>
</feature>
<keyword evidence="3" id="KW-0624">Polysaccharide degradation</keyword>
<dbReference type="InterPro" id="IPR003610">
    <property type="entry name" value="CBM5/12"/>
</dbReference>
<reference evidence="10 11" key="1">
    <citation type="submission" date="2023-06" db="EMBL/GenBank/DDBJ databases">
        <title>Pelomonas sp. APW6 16S ribosomal RNA gene genome sequencing and assembly.</title>
        <authorList>
            <person name="Woo H."/>
        </authorList>
    </citation>
    <scope>NUCLEOTIDE SEQUENCE [LARGE SCALE GENOMIC DNA]</scope>
    <source>
        <strain evidence="10 11">APW6</strain>
    </source>
</reference>
<dbReference type="PROSITE" id="PS51910">
    <property type="entry name" value="GH18_2"/>
    <property type="match status" value="1"/>
</dbReference>
<evidence type="ECO:0000313" key="11">
    <source>
        <dbReference type="Proteomes" id="UP001238603"/>
    </source>
</evidence>
<dbReference type="CDD" id="cd12215">
    <property type="entry name" value="ChiC_BD"/>
    <property type="match status" value="1"/>
</dbReference>
<comment type="caution">
    <text evidence="10">The sequence shown here is derived from an EMBL/GenBank/DDBJ whole genome shotgun (WGS) entry which is preliminary data.</text>
</comment>
<keyword evidence="5 6" id="KW-0326">Glycosidase</keyword>
<dbReference type="PROSITE" id="PS50093">
    <property type="entry name" value="PKD"/>
    <property type="match status" value="2"/>
</dbReference>
<keyword evidence="7" id="KW-0732">Signal</keyword>
<dbReference type="InterPro" id="IPR011583">
    <property type="entry name" value="Chitinase_II/V-like_cat"/>
</dbReference>
<dbReference type="SUPFAM" id="SSF51055">
    <property type="entry name" value="Carbohydrate binding domain"/>
    <property type="match status" value="1"/>
</dbReference>
<feature type="chain" id="PRO_5047492380" evidence="7">
    <location>
        <begin position="21"/>
        <end position="1045"/>
    </location>
</feature>
<accession>A0ABT7LN16</accession>
<evidence type="ECO:0000259" key="9">
    <source>
        <dbReference type="PROSITE" id="PS51910"/>
    </source>
</evidence>
<dbReference type="Gene3D" id="2.60.40.10">
    <property type="entry name" value="Immunoglobulins"/>
    <property type="match status" value="3"/>
</dbReference>
<evidence type="ECO:0000259" key="8">
    <source>
        <dbReference type="PROSITE" id="PS50093"/>
    </source>
</evidence>
<dbReference type="Pfam" id="PF17957">
    <property type="entry name" value="Big_7"/>
    <property type="match status" value="1"/>
</dbReference>
<organism evidence="10 11">
    <name type="scientific">Roseateles subflavus</name>
    <dbReference type="NCBI Taxonomy" id="3053353"/>
    <lineage>
        <taxon>Bacteria</taxon>
        <taxon>Pseudomonadati</taxon>
        <taxon>Pseudomonadota</taxon>
        <taxon>Betaproteobacteria</taxon>
        <taxon>Burkholderiales</taxon>
        <taxon>Sphaerotilaceae</taxon>
        <taxon>Roseateles</taxon>
    </lineage>
</organism>
<dbReference type="SUPFAM" id="SSF54556">
    <property type="entry name" value="Chitinase insertion domain"/>
    <property type="match status" value="1"/>
</dbReference>
<dbReference type="InterPro" id="IPR050314">
    <property type="entry name" value="Glycosyl_Hydrlase_18"/>
</dbReference>
<gene>
    <name evidence="10" type="ORF">QRD43_20370</name>
</gene>
<dbReference type="SMART" id="SM00089">
    <property type="entry name" value="PKD"/>
    <property type="match status" value="2"/>
</dbReference>
<dbReference type="Gene3D" id="3.20.20.80">
    <property type="entry name" value="Glycosidases"/>
    <property type="match status" value="1"/>
</dbReference>
<dbReference type="InterPro" id="IPR001223">
    <property type="entry name" value="Glyco_hydro18_cat"/>
</dbReference>
<evidence type="ECO:0000256" key="7">
    <source>
        <dbReference type="SAM" id="SignalP"/>
    </source>
</evidence>
<dbReference type="InterPro" id="IPR017853">
    <property type="entry name" value="GH"/>
</dbReference>
<dbReference type="EMBL" id="JASVDS010000007">
    <property type="protein sequence ID" value="MDL5034268.1"/>
    <property type="molecule type" value="Genomic_DNA"/>
</dbReference>
<dbReference type="PANTHER" id="PTHR11177:SF308">
    <property type="entry name" value="CHITINASE A"/>
    <property type="match status" value="1"/>
</dbReference>
<dbReference type="PANTHER" id="PTHR11177">
    <property type="entry name" value="CHITINASE"/>
    <property type="match status" value="1"/>
</dbReference>
<dbReference type="CDD" id="cd06548">
    <property type="entry name" value="GH18_chitinase"/>
    <property type="match status" value="1"/>
</dbReference>
<dbReference type="PROSITE" id="PS01095">
    <property type="entry name" value="GH18_1"/>
    <property type="match status" value="1"/>
</dbReference>
<dbReference type="InterPro" id="IPR022409">
    <property type="entry name" value="PKD/Chitinase_dom"/>
</dbReference>
<evidence type="ECO:0000256" key="3">
    <source>
        <dbReference type="ARBA" id="ARBA00023024"/>
    </source>
</evidence>
<dbReference type="InterPro" id="IPR035986">
    <property type="entry name" value="PKD_dom_sf"/>
</dbReference>
<dbReference type="SUPFAM" id="SSF51445">
    <property type="entry name" value="(Trans)glycosidases"/>
    <property type="match status" value="1"/>
</dbReference>
<dbReference type="InterPro" id="IPR036573">
    <property type="entry name" value="CBM_sf_5/12"/>
</dbReference>
<dbReference type="InterPro" id="IPR000601">
    <property type="entry name" value="PKD_dom"/>
</dbReference>
<evidence type="ECO:0000256" key="6">
    <source>
        <dbReference type="RuleBase" id="RU000489"/>
    </source>
</evidence>
<proteinExistence type="inferred from homology"/>
<dbReference type="InterPro" id="IPR009470">
    <property type="entry name" value="Chi_C"/>
</dbReference>
<dbReference type="SUPFAM" id="SSF49299">
    <property type="entry name" value="PKD domain"/>
    <property type="match status" value="2"/>
</dbReference>
<evidence type="ECO:0000313" key="10">
    <source>
        <dbReference type="EMBL" id="MDL5034268.1"/>
    </source>
</evidence>
<comment type="similarity">
    <text evidence="1">Belongs to the glycosyl hydrolase 18 family. Chitinase class II subfamily.</text>
</comment>
<dbReference type="Gene3D" id="2.10.10.20">
    <property type="entry name" value="Carbohydrate-binding module superfamily 5/12"/>
    <property type="match status" value="1"/>
</dbReference>
<dbReference type="Pfam" id="PF00704">
    <property type="entry name" value="Glyco_hydro_18"/>
    <property type="match status" value="1"/>
</dbReference>
<feature type="domain" description="PKD" evidence="8">
    <location>
        <begin position="165"/>
        <end position="251"/>
    </location>
</feature>
<dbReference type="Gene3D" id="3.10.50.10">
    <property type="match status" value="1"/>
</dbReference>
<feature type="signal peptide" evidence="7">
    <location>
        <begin position="1"/>
        <end position="20"/>
    </location>
</feature>
<keyword evidence="11" id="KW-1185">Reference proteome</keyword>
<protein>
    <submittedName>
        <fullName evidence="10">Glycosyl hydrolase family 18 protein</fullName>
    </submittedName>
</protein>
<dbReference type="Proteomes" id="UP001238603">
    <property type="component" value="Unassembled WGS sequence"/>
</dbReference>
<evidence type="ECO:0000256" key="2">
    <source>
        <dbReference type="ARBA" id="ARBA00022801"/>
    </source>
</evidence>
<keyword evidence="4" id="KW-0119">Carbohydrate metabolism</keyword>
<evidence type="ECO:0000256" key="4">
    <source>
        <dbReference type="ARBA" id="ARBA00023277"/>
    </source>
</evidence>